<dbReference type="RefSeq" id="WP_019693666.1">
    <property type="nucleotide sequence ID" value="NZ_AFOY02000005.1"/>
</dbReference>
<name>A0A010TEX5_PSEFL</name>
<evidence type="ECO:0000313" key="1">
    <source>
        <dbReference type="EMBL" id="EXF95732.1"/>
    </source>
</evidence>
<dbReference type="AlphaFoldDB" id="A0A010TEX5"/>
<dbReference type="OrthoDB" id="6890902at2"/>
<evidence type="ECO:0000313" key="2">
    <source>
        <dbReference type="Proteomes" id="UP000022611"/>
    </source>
</evidence>
<gene>
    <name evidence="1" type="ORF">HK44_023660</name>
</gene>
<dbReference type="Proteomes" id="UP000022611">
    <property type="component" value="Unassembled WGS sequence"/>
</dbReference>
<dbReference type="HOGENOM" id="CLU_949516_0_0_6"/>
<dbReference type="EMBL" id="AFOY02000005">
    <property type="protein sequence ID" value="EXF95732.1"/>
    <property type="molecule type" value="Genomic_DNA"/>
</dbReference>
<accession>A0A010TEX5</accession>
<dbReference type="PATRIC" id="fig|1042209.11.peg.1279"/>
<comment type="caution">
    <text evidence="1">The sequence shown here is derived from an EMBL/GenBank/DDBJ whole genome shotgun (WGS) entry which is preliminary data.</text>
</comment>
<sequence length="293" mass="34158">METDKEFDAFTDEVPFEPIWRLRVMQARAKLVLENRSEHEIRVAASTIEWLTNEYFYKEKESWITLQVKTNGSILRHLPDEDRTEYGLRELVDHNPDIISDEFDFPNEENTSRLEALEESLKGVDLDDENFPDAKPYEYFAVLALVLIGEAILSFQDDEWWPPVLKEDLPMVCLSSIANNAVDIMEVVCRAEQRQDEHEMRKRIEFFLHDNEKRIPEQVDDLVRKKVSLAASLAANARHKETSESRSAALLCWDTTGSNFSSRTAFARNKHRDYGVTERTLYGWVTTHLRSKD</sequence>
<organism evidence="1 2">
    <name type="scientific">Pseudomonas fluorescens HK44</name>
    <dbReference type="NCBI Taxonomy" id="1042209"/>
    <lineage>
        <taxon>Bacteria</taxon>
        <taxon>Pseudomonadati</taxon>
        <taxon>Pseudomonadota</taxon>
        <taxon>Gammaproteobacteria</taxon>
        <taxon>Pseudomonadales</taxon>
        <taxon>Pseudomonadaceae</taxon>
        <taxon>Pseudomonas</taxon>
    </lineage>
</organism>
<proteinExistence type="predicted"/>
<reference evidence="1 2" key="1">
    <citation type="journal article" date="2011" name="J. Bacteriol.">
        <title>Draft genome sequence of the polycyclic aromatic hydrocarbon-degrading, genetically engineered bioluminescent bioreporter Pseudomonas fluorescens HK44.</title>
        <authorList>
            <person name="Chauhan A."/>
            <person name="Layton A.C."/>
            <person name="Williams D.E."/>
            <person name="Smartt A.E."/>
            <person name="Ripp S."/>
            <person name="Karpinets T.V."/>
            <person name="Brown S.D."/>
            <person name="Sayler G.S."/>
        </authorList>
    </citation>
    <scope>NUCLEOTIDE SEQUENCE [LARGE SCALE GENOMIC DNA]</scope>
    <source>
        <strain evidence="1 2">HK44</strain>
    </source>
</reference>
<protein>
    <submittedName>
        <fullName evidence="1">Uncharacterized protein</fullName>
    </submittedName>
</protein>